<dbReference type="STRING" id="391625.PPSIR1_41789"/>
<protein>
    <recommendedName>
        <fullName evidence="1">Thymidylate kinase-like domain-containing protein</fullName>
    </recommendedName>
</protein>
<reference evidence="2 3" key="1">
    <citation type="submission" date="2007-06" db="EMBL/GenBank/DDBJ databases">
        <authorList>
            <person name="Shimkets L."/>
            <person name="Ferriera S."/>
            <person name="Johnson J."/>
            <person name="Kravitz S."/>
            <person name="Beeson K."/>
            <person name="Sutton G."/>
            <person name="Rogers Y.-H."/>
            <person name="Friedman R."/>
            <person name="Frazier M."/>
            <person name="Venter J.C."/>
        </authorList>
    </citation>
    <scope>NUCLEOTIDE SEQUENCE [LARGE SCALE GENOMIC DNA]</scope>
    <source>
        <strain evidence="2 3">SIR-1</strain>
    </source>
</reference>
<dbReference type="SUPFAM" id="SSF52540">
    <property type="entry name" value="P-loop containing nucleoside triphosphate hydrolases"/>
    <property type="match status" value="1"/>
</dbReference>
<name>A6G0U9_9BACT</name>
<dbReference type="EMBL" id="ABCS01000010">
    <property type="protein sequence ID" value="EDM80487.1"/>
    <property type="molecule type" value="Genomic_DNA"/>
</dbReference>
<dbReference type="AlphaFoldDB" id="A6G0U9"/>
<evidence type="ECO:0000313" key="3">
    <source>
        <dbReference type="Proteomes" id="UP000005801"/>
    </source>
</evidence>
<feature type="domain" description="Thymidylate kinase-like" evidence="1">
    <location>
        <begin position="19"/>
        <end position="150"/>
    </location>
</feature>
<evidence type="ECO:0000259" key="1">
    <source>
        <dbReference type="Pfam" id="PF02223"/>
    </source>
</evidence>
<dbReference type="InterPro" id="IPR039430">
    <property type="entry name" value="Thymidylate_kin-like_dom"/>
</dbReference>
<keyword evidence="3" id="KW-1185">Reference proteome</keyword>
<organism evidence="2 3">
    <name type="scientific">Plesiocystis pacifica SIR-1</name>
    <dbReference type="NCBI Taxonomy" id="391625"/>
    <lineage>
        <taxon>Bacteria</taxon>
        <taxon>Pseudomonadati</taxon>
        <taxon>Myxococcota</taxon>
        <taxon>Polyangia</taxon>
        <taxon>Nannocystales</taxon>
        <taxon>Nannocystaceae</taxon>
        <taxon>Plesiocystis</taxon>
    </lineage>
</organism>
<sequence length="174" mass="19580">MTTPSSTLRKLRPAIIDDLKDSQEARQLFYLSTVFAASRAIERALTSGESIVIDRYFLSTQAYAEFRGSNLRVDTLERRLTPATLTVYVDAPLAIRRKRVQTRGASPADSETLTREADARLRELHIQRRELSVVGNFVVIDSDTHSIDECVERVLEALDTTLTQRASSHICKQA</sequence>
<proteinExistence type="predicted"/>
<dbReference type="Gene3D" id="3.40.50.300">
    <property type="entry name" value="P-loop containing nucleotide triphosphate hydrolases"/>
    <property type="match status" value="1"/>
</dbReference>
<evidence type="ECO:0000313" key="2">
    <source>
        <dbReference type="EMBL" id="EDM80487.1"/>
    </source>
</evidence>
<accession>A6G0U9</accession>
<comment type="caution">
    <text evidence="2">The sequence shown here is derived from an EMBL/GenBank/DDBJ whole genome shotgun (WGS) entry which is preliminary data.</text>
</comment>
<dbReference type="Proteomes" id="UP000005801">
    <property type="component" value="Unassembled WGS sequence"/>
</dbReference>
<dbReference type="InterPro" id="IPR027417">
    <property type="entry name" value="P-loop_NTPase"/>
</dbReference>
<gene>
    <name evidence="2" type="ORF">PPSIR1_41789</name>
</gene>
<dbReference type="Pfam" id="PF02223">
    <property type="entry name" value="Thymidylate_kin"/>
    <property type="match status" value="1"/>
</dbReference>